<evidence type="ECO:0000313" key="4">
    <source>
        <dbReference type="Proteomes" id="UP000002218"/>
    </source>
</evidence>
<dbReference type="HAMAP" id="MF_01384">
    <property type="entry name" value="UreD"/>
    <property type="match status" value="1"/>
</dbReference>
<dbReference type="EMBL" id="CP001737">
    <property type="protein sequence ID" value="ACV76705.1"/>
    <property type="molecule type" value="Genomic_DNA"/>
</dbReference>
<dbReference type="KEGG" id="nml:Namu_0275"/>
<dbReference type="GO" id="GO:0005737">
    <property type="term" value="C:cytoplasm"/>
    <property type="evidence" value="ECO:0007669"/>
    <property type="project" value="UniProtKB-SubCell"/>
</dbReference>
<dbReference type="InParanoid" id="C8XK22"/>
<keyword evidence="1 2" id="KW-0143">Chaperone</keyword>
<reference evidence="4" key="1">
    <citation type="submission" date="2009-09" db="EMBL/GenBank/DDBJ databases">
        <title>The complete genome of Nakamurella multipartita DSM 44233.</title>
        <authorList>
            <consortium name="US DOE Joint Genome Institute (JGI-PGF)"/>
            <person name="Lucas S."/>
            <person name="Copeland A."/>
            <person name="Lapidus A."/>
            <person name="Glavina del Rio T."/>
            <person name="Dalin E."/>
            <person name="Tice H."/>
            <person name="Bruce D."/>
            <person name="Goodwin L."/>
            <person name="Pitluck S."/>
            <person name="Kyrpides N."/>
            <person name="Mavromatis K."/>
            <person name="Ivanova N."/>
            <person name="Ovchinnikova G."/>
            <person name="Sims D."/>
            <person name="Meincke L."/>
            <person name="Brettin T."/>
            <person name="Detter J.C."/>
            <person name="Han C."/>
            <person name="Larimer F."/>
            <person name="Land M."/>
            <person name="Hauser L."/>
            <person name="Markowitz V."/>
            <person name="Cheng J.-F."/>
            <person name="Hugenholtz P."/>
            <person name="Woyke T."/>
            <person name="Wu D."/>
            <person name="Klenk H.-P."/>
            <person name="Eisen J.A."/>
        </authorList>
    </citation>
    <scope>NUCLEOTIDE SEQUENCE [LARGE SCALE GENOMIC DNA]</scope>
    <source>
        <strain evidence="4">ATCC 700099 / DSM 44233 / CIP 104796 / JCM 9543 / NBRC 105858 / Y-104</strain>
    </source>
</reference>
<dbReference type="HOGENOM" id="CLU_089314_0_0_11"/>
<gene>
    <name evidence="2" type="primary">ureD</name>
    <name evidence="3" type="ordered locus">Namu_0275</name>
</gene>
<keyword evidence="2" id="KW-0963">Cytoplasm</keyword>
<sequence>MTLIAVDPAPGRARVTHTPGPIAARVQRVDQAGARVALVATTALLLGGDRVELDVRVGPGGWLDVVETAGTVAYDAQGIASSWLIRADLAAGATLTWSGEPLVVADGARVHRSTTLDLAAGASACLRETLVFGRVGEAGGALRATTRVRHEGADLLVEDLDLPDGAARRAPGRLGPARVIDTVLLLGRQAAPTPVLPAGTRYDLAGPGTVARVLAGDTDRGGLDPVWRQWCADQAGQRRS</sequence>
<comment type="subcellular location">
    <subcellularLocation>
        <location evidence="2">Cytoplasm</location>
    </subcellularLocation>
</comment>
<dbReference type="Pfam" id="PF01774">
    <property type="entry name" value="UreD"/>
    <property type="match status" value="1"/>
</dbReference>
<evidence type="ECO:0000256" key="2">
    <source>
        <dbReference type="HAMAP-Rule" id="MF_01384"/>
    </source>
</evidence>
<comment type="subunit">
    <text evidence="2">UreD, UreF and UreG form a complex that acts as a GTP-hydrolysis-dependent molecular chaperone, activating the urease apoprotein by helping to assemble the nickel containing metallocenter of UreC. The UreE protein probably delivers the nickel.</text>
</comment>
<dbReference type="InterPro" id="IPR002669">
    <property type="entry name" value="UreD"/>
</dbReference>
<keyword evidence="2" id="KW-0996">Nickel insertion</keyword>
<comment type="similarity">
    <text evidence="2">Belongs to the UreD family.</text>
</comment>
<dbReference type="GO" id="GO:0016151">
    <property type="term" value="F:nickel cation binding"/>
    <property type="evidence" value="ECO:0007669"/>
    <property type="project" value="UniProtKB-UniRule"/>
</dbReference>
<dbReference type="STRING" id="479431.Namu_0275"/>
<keyword evidence="4" id="KW-1185">Reference proteome</keyword>
<organism evidence="3 4">
    <name type="scientific">Nakamurella multipartita (strain ATCC 700099 / DSM 44233 / CIP 104796 / JCM 9543 / NBRC 105858 / Y-104)</name>
    <name type="common">Microsphaera multipartita</name>
    <dbReference type="NCBI Taxonomy" id="479431"/>
    <lineage>
        <taxon>Bacteria</taxon>
        <taxon>Bacillati</taxon>
        <taxon>Actinomycetota</taxon>
        <taxon>Actinomycetes</taxon>
        <taxon>Nakamurellales</taxon>
        <taxon>Nakamurellaceae</taxon>
        <taxon>Nakamurella</taxon>
    </lineage>
</organism>
<name>C8XK22_NAKMY</name>
<proteinExistence type="inferred from homology"/>
<accession>C8XK22</accession>
<reference evidence="3 4" key="2">
    <citation type="journal article" date="2010" name="Stand. Genomic Sci.">
        <title>Complete genome sequence of Nakamurella multipartita type strain (Y-104).</title>
        <authorList>
            <person name="Tice H."/>
            <person name="Mayilraj S."/>
            <person name="Sims D."/>
            <person name="Lapidus A."/>
            <person name="Nolan M."/>
            <person name="Lucas S."/>
            <person name="Glavina Del Rio T."/>
            <person name="Copeland A."/>
            <person name="Cheng J.F."/>
            <person name="Meincke L."/>
            <person name="Bruce D."/>
            <person name="Goodwin L."/>
            <person name="Pitluck S."/>
            <person name="Ivanova N."/>
            <person name="Mavromatis K."/>
            <person name="Ovchinnikova G."/>
            <person name="Pati A."/>
            <person name="Chen A."/>
            <person name="Palaniappan K."/>
            <person name="Land M."/>
            <person name="Hauser L."/>
            <person name="Chang Y.J."/>
            <person name="Jeffries C.D."/>
            <person name="Detter J.C."/>
            <person name="Brettin T."/>
            <person name="Rohde M."/>
            <person name="Goker M."/>
            <person name="Bristow J."/>
            <person name="Eisen J.A."/>
            <person name="Markowitz V."/>
            <person name="Hugenholtz P."/>
            <person name="Kyrpides N.C."/>
            <person name="Klenk H.P."/>
            <person name="Chen F."/>
        </authorList>
    </citation>
    <scope>NUCLEOTIDE SEQUENCE [LARGE SCALE GENOMIC DNA]</scope>
    <source>
        <strain evidence="4">ATCC 700099 / DSM 44233 / CIP 104796 / JCM 9543 / NBRC 105858 / Y-104</strain>
    </source>
</reference>
<dbReference type="AlphaFoldDB" id="C8XK22"/>
<dbReference type="eggNOG" id="COG0829">
    <property type="taxonomic scope" value="Bacteria"/>
</dbReference>
<comment type="function">
    <text evidence="2">Required for maturation of urease via the functional incorporation of the urease nickel metallocenter.</text>
</comment>
<dbReference type="RefSeq" id="WP_012814180.1">
    <property type="nucleotide sequence ID" value="NC_013235.1"/>
</dbReference>
<evidence type="ECO:0000256" key="1">
    <source>
        <dbReference type="ARBA" id="ARBA00023186"/>
    </source>
</evidence>
<evidence type="ECO:0000313" key="3">
    <source>
        <dbReference type="EMBL" id="ACV76705.1"/>
    </source>
</evidence>
<dbReference type="Proteomes" id="UP000002218">
    <property type="component" value="Chromosome"/>
</dbReference>
<protein>
    <recommendedName>
        <fullName evidence="2">Urease accessory protein UreD</fullName>
    </recommendedName>
</protein>